<dbReference type="PANTHER" id="PTHR22602:SF0">
    <property type="entry name" value="TRANSFERASE CAF17, MITOCHONDRIAL-RELATED"/>
    <property type="match status" value="1"/>
</dbReference>
<proteinExistence type="inferred from homology"/>
<evidence type="ECO:0000256" key="3">
    <source>
        <dbReference type="ARBA" id="ARBA00023128"/>
    </source>
</evidence>
<dbReference type="NCBIfam" id="TIGR03317">
    <property type="entry name" value="ygfZ_signature"/>
    <property type="match status" value="1"/>
</dbReference>
<keyword evidence="4" id="KW-0350">Heme biosynthesis</keyword>
<comment type="subcellular location">
    <subcellularLocation>
        <location evidence="1">Mitochondrion</location>
    </subcellularLocation>
</comment>
<dbReference type="EMBL" id="AFYH01170645">
    <property type="status" value="NOT_ANNOTATED_CDS"/>
    <property type="molecule type" value="Genomic_DNA"/>
</dbReference>
<protein>
    <recommendedName>
        <fullName evidence="7">Iron-sulfur cluster assembly factor IBA57, mitochondrial</fullName>
    </recommendedName>
    <alternativeName>
        <fullName evidence="5">Iron-sulfur cluster assembly factor homolog</fullName>
    </alternativeName>
</protein>
<feature type="domain" description="CAF17 C-terminal" evidence="8">
    <location>
        <begin position="233"/>
        <end position="309"/>
    </location>
</feature>
<dbReference type="GO" id="GO:0005759">
    <property type="term" value="C:mitochondrial matrix"/>
    <property type="evidence" value="ECO:0007669"/>
    <property type="project" value="TreeGrafter"/>
</dbReference>
<dbReference type="AlphaFoldDB" id="H2ZXG7"/>
<dbReference type="GeneTree" id="ENSGT00390000006465"/>
<evidence type="ECO:0000256" key="7">
    <source>
        <dbReference type="ARBA" id="ARBA00093625"/>
    </source>
</evidence>
<gene>
    <name evidence="9" type="primary">IBA57</name>
</gene>
<dbReference type="PANTHER" id="PTHR22602">
    <property type="entry name" value="TRANSFERASE CAF17, MITOCHONDRIAL-RELATED"/>
    <property type="match status" value="1"/>
</dbReference>
<evidence type="ECO:0000256" key="6">
    <source>
        <dbReference type="ARBA" id="ARBA00093447"/>
    </source>
</evidence>
<dbReference type="Gene3D" id="3.30.1360.120">
    <property type="entry name" value="Probable tRNA modification gtpase trme, domain 1"/>
    <property type="match status" value="1"/>
</dbReference>
<dbReference type="Pfam" id="PF25455">
    <property type="entry name" value="Beta-barrel_CAF17_C"/>
    <property type="match status" value="1"/>
</dbReference>
<evidence type="ECO:0000259" key="8">
    <source>
        <dbReference type="Pfam" id="PF25455"/>
    </source>
</evidence>
<dbReference type="OMA" id="MDRLHGV"/>
<name>H2ZXG7_LATCH</name>
<evidence type="ECO:0000313" key="9">
    <source>
        <dbReference type="Ensembl" id="ENSLACP00000002088.1"/>
    </source>
</evidence>
<dbReference type="Proteomes" id="UP000008672">
    <property type="component" value="Unassembled WGS sequence"/>
</dbReference>
<dbReference type="InterPro" id="IPR045179">
    <property type="entry name" value="YgfZ/GcvT"/>
</dbReference>
<dbReference type="STRING" id="7897.ENSLACP00000002088"/>
<dbReference type="GO" id="GO:0016226">
    <property type="term" value="P:iron-sulfur cluster assembly"/>
    <property type="evidence" value="ECO:0007669"/>
    <property type="project" value="TreeGrafter"/>
</dbReference>
<sequence length="314" mass="34230">RCYRLSQRDLLAVRGPDSVALLQGLVTNDVELLRPGGAAGTGEGGRRALYAHLLNVQGRTVADLLLYRQDKAPGQEVSILLECDQAALDMVQKHLKMYKIRKKVQICACPELAVWAVLPAAQPGEASRASPSGVPEDWILTPDPRTAAMGWRLVVEREVKPVELVPGWEQGELEEYHRHRYRLGLAEGVRDLPPGVALPLESNLVYMNGISFSKGCYLGQELTARTHYTGLIRKRLLPVRLSGGALSAAVPAGAEILSESEKPAGKYRAGEGELGLALVRLAHAREQLRVETADGTRVELAASVPMWWPGDGEK</sequence>
<dbReference type="FunCoup" id="H2ZXG7">
    <property type="interactions" value="895"/>
</dbReference>
<keyword evidence="2" id="KW-0809">Transit peptide</keyword>
<evidence type="ECO:0000256" key="5">
    <source>
        <dbReference type="ARBA" id="ARBA00075513"/>
    </source>
</evidence>
<organism evidence="9 10">
    <name type="scientific">Latimeria chalumnae</name>
    <name type="common">Coelacanth</name>
    <dbReference type="NCBI Taxonomy" id="7897"/>
    <lineage>
        <taxon>Eukaryota</taxon>
        <taxon>Metazoa</taxon>
        <taxon>Chordata</taxon>
        <taxon>Craniata</taxon>
        <taxon>Vertebrata</taxon>
        <taxon>Euteleostomi</taxon>
        <taxon>Coelacanthiformes</taxon>
        <taxon>Coelacanthidae</taxon>
        <taxon>Latimeria</taxon>
    </lineage>
</organism>
<reference evidence="9" key="2">
    <citation type="submission" date="2025-08" db="UniProtKB">
        <authorList>
            <consortium name="Ensembl"/>
        </authorList>
    </citation>
    <scope>IDENTIFICATION</scope>
</reference>
<evidence type="ECO:0000256" key="4">
    <source>
        <dbReference type="ARBA" id="ARBA00023133"/>
    </source>
</evidence>
<dbReference type="InterPro" id="IPR057460">
    <property type="entry name" value="CAF17_C"/>
</dbReference>
<keyword evidence="10" id="KW-1185">Reference proteome</keyword>
<dbReference type="InterPro" id="IPR017703">
    <property type="entry name" value="YgfZ/GCV_T_CS"/>
</dbReference>
<dbReference type="Ensembl" id="ENSLACT00000002104.1">
    <property type="protein sequence ID" value="ENSLACP00000002088.1"/>
    <property type="gene ID" value="ENSLACG00000001868.1"/>
</dbReference>
<dbReference type="EMBL" id="AFYH01170643">
    <property type="status" value="NOT_ANNOTATED_CDS"/>
    <property type="molecule type" value="Genomic_DNA"/>
</dbReference>
<comment type="similarity">
    <text evidence="6">Belongs to the GcvT family. CAF17/IBA57 subfamily.</text>
</comment>
<evidence type="ECO:0000256" key="2">
    <source>
        <dbReference type="ARBA" id="ARBA00022946"/>
    </source>
</evidence>
<reference evidence="9" key="3">
    <citation type="submission" date="2025-09" db="UniProtKB">
        <authorList>
            <consortium name="Ensembl"/>
        </authorList>
    </citation>
    <scope>IDENTIFICATION</scope>
</reference>
<dbReference type="FunFam" id="3.30.1360.120:FF:000015">
    <property type="entry name" value="IBA57, iron-sulfur cluster assembly"/>
    <property type="match status" value="1"/>
</dbReference>
<reference evidence="10" key="1">
    <citation type="submission" date="2011-08" db="EMBL/GenBank/DDBJ databases">
        <title>The draft genome of Latimeria chalumnae.</title>
        <authorList>
            <person name="Di Palma F."/>
            <person name="Alfoldi J."/>
            <person name="Johnson J."/>
            <person name="Berlin A."/>
            <person name="Gnerre S."/>
            <person name="Jaffe D."/>
            <person name="MacCallum I."/>
            <person name="Young S."/>
            <person name="Walker B.J."/>
            <person name="Lander E."/>
            <person name="Lindblad-Toh K."/>
        </authorList>
    </citation>
    <scope>NUCLEOTIDE SEQUENCE [LARGE SCALE GENOMIC DNA]</scope>
    <source>
        <strain evidence="10">Wild caught</strain>
    </source>
</reference>
<evidence type="ECO:0000313" key="10">
    <source>
        <dbReference type="Proteomes" id="UP000008672"/>
    </source>
</evidence>
<dbReference type="InterPro" id="IPR027266">
    <property type="entry name" value="TrmE/GcvT-like"/>
</dbReference>
<dbReference type="InParanoid" id="H2ZXG7"/>
<dbReference type="GO" id="GO:0006783">
    <property type="term" value="P:heme biosynthetic process"/>
    <property type="evidence" value="ECO:0007669"/>
    <property type="project" value="UniProtKB-KW"/>
</dbReference>
<dbReference type="SUPFAM" id="SSF103025">
    <property type="entry name" value="Folate-binding domain"/>
    <property type="match status" value="1"/>
</dbReference>
<dbReference type="HOGENOM" id="CLU_007884_7_1_1"/>
<dbReference type="Bgee" id="ENSLACG00000001868">
    <property type="expression patterns" value="Expressed in muscle tissue and 6 other cell types or tissues"/>
</dbReference>
<dbReference type="eggNOG" id="KOG2929">
    <property type="taxonomic scope" value="Eukaryota"/>
</dbReference>
<evidence type="ECO:0000256" key="1">
    <source>
        <dbReference type="ARBA" id="ARBA00004173"/>
    </source>
</evidence>
<keyword evidence="3" id="KW-0496">Mitochondrion</keyword>
<accession>H2ZXG7</accession>
<dbReference type="EMBL" id="AFYH01170644">
    <property type="status" value="NOT_ANNOTATED_CDS"/>
    <property type="molecule type" value="Genomic_DNA"/>
</dbReference>